<protein>
    <submittedName>
        <fullName evidence="2">Uncharacterized protein</fullName>
    </submittedName>
</protein>
<proteinExistence type="predicted"/>
<gene>
    <name evidence="2" type="ORF">K443DRAFT_671504</name>
</gene>
<reference evidence="2 3" key="1">
    <citation type="submission" date="2014-04" db="EMBL/GenBank/DDBJ databases">
        <authorList>
            <consortium name="DOE Joint Genome Institute"/>
            <person name="Kuo A."/>
            <person name="Kohler A."/>
            <person name="Nagy L.G."/>
            <person name="Floudas D."/>
            <person name="Copeland A."/>
            <person name="Barry K.W."/>
            <person name="Cichocki N."/>
            <person name="Veneault-Fourrey C."/>
            <person name="LaButti K."/>
            <person name="Lindquist E.A."/>
            <person name="Lipzen A."/>
            <person name="Lundell T."/>
            <person name="Morin E."/>
            <person name="Murat C."/>
            <person name="Sun H."/>
            <person name="Tunlid A."/>
            <person name="Henrissat B."/>
            <person name="Grigoriev I.V."/>
            <person name="Hibbett D.S."/>
            <person name="Martin F."/>
            <person name="Nordberg H.P."/>
            <person name="Cantor M.N."/>
            <person name="Hua S.X."/>
        </authorList>
    </citation>
    <scope>NUCLEOTIDE SEQUENCE [LARGE SCALE GENOMIC DNA]</scope>
    <source>
        <strain evidence="2 3">LaAM-08-1</strain>
    </source>
</reference>
<evidence type="ECO:0000256" key="1">
    <source>
        <dbReference type="SAM" id="MobiDB-lite"/>
    </source>
</evidence>
<accession>A0A0C9Y6J5</accession>
<evidence type="ECO:0000313" key="3">
    <source>
        <dbReference type="Proteomes" id="UP000054477"/>
    </source>
</evidence>
<sequence>MFSTQRQISFRNLSLLLSVRTIHPLSVKLRLWSPDPNDARALKVTFTSPQPALALNSQKSRGYIVPGPPDDDLPPSHGRAKSLQERSRISVTP</sequence>
<organism evidence="2 3">
    <name type="scientific">Laccaria amethystina LaAM-08-1</name>
    <dbReference type="NCBI Taxonomy" id="1095629"/>
    <lineage>
        <taxon>Eukaryota</taxon>
        <taxon>Fungi</taxon>
        <taxon>Dikarya</taxon>
        <taxon>Basidiomycota</taxon>
        <taxon>Agaricomycotina</taxon>
        <taxon>Agaricomycetes</taxon>
        <taxon>Agaricomycetidae</taxon>
        <taxon>Agaricales</taxon>
        <taxon>Agaricineae</taxon>
        <taxon>Hydnangiaceae</taxon>
        <taxon>Laccaria</taxon>
    </lineage>
</organism>
<dbReference type="HOGENOM" id="CLU_2400022_0_0_1"/>
<feature type="compositionally biased region" description="Basic and acidic residues" evidence="1">
    <location>
        <begin position="82"/>
        <end position="93"/>
    </location>
</feature>
<dbReference type="Proteomes" id="UP000054477">
    <property type="component" value="Unassembled WGS sequence"/>
</dbReference>
<dbReference type="AlphaFoldDB" id="A0A0C9Y6J5"/>
<evidence type="ECO:0000313" key="2">
    <source>
        <dbReference type="EMBL" id="KIK09609.1"/>
    </source>
</evidence>
<feature type="region of interest" description="Disordered" evidence="1">
    <location>
        <begin position="57"/>
        <end position="93"/>
    </location>
</feature>
<reference evidence="3" key="2">
    <citation type="submission" date="2015-01" db="EMBL/GenBank/DDBJ databases">
        <title>Evolutionary Origins and Diversification of the Mycorrhizal Mutualists.</title>
        <authorList>
            <consortium name="DOE Joint Genome Institute"/>
            <consortium name="Mycorrhizal Genomics Consortium"/>
            <person name="Kohler A."/>
            <person name="Kuo A."/>
            <person name="Nagy L.G."/>
            <person name="Floudas D."/>
            <person name="Copeland A."/>
            <person name="Barry K.W."/>
            <person name="Cichocki N."/>
            <person name="Veneault-Fourrey C."/>
            <person name="LaButti K."/>
            <person name="Lindquist E.A."/>
            <person name="Lipzen A."/>
            <person name="Lundell T."/>
            <person name="Morin E."/>
            <person name="Murat C."/>
            <person name="Riley R."/>
            <person name="Ohm R."/>
            <person name="Sun H."/>
            <person name="Tunlid A."/>
            <person name="Henrissat B."/>
            <person name="Grigoriev I.V."/>
            <person name="Hibbett D.S."/>
            <person name="Martin F."/>
        </authorList>
    </citation>
    <scope>NUCLEOTIDE SEQUENCE [LARGE SCALE GENOMIC DNA]</scope>
    <source>
        <strain evidence="3">LaAM-08-1</strain>
    </source>
</reference>
<keyword evidence="3" id="KW-1185">Reference proteome</keyword>
<dbReference type="EMBL" id="KN838538">
    <property type="protein sequence ID" value="KIK09609.1"/>
    <property type="molecule type" value="Genomic_DNA"/>
</dbReference>
<name>A0A0C9Y6J5_9AGAR</name>